<gene>
    <name evidence="2" type="ORF">GUJ93_ZPchr0004g38913</name>
</gene>
<reference evidence="2" key="1">
    <citation type="journal article" date="2021" name="bioRxiv">
        <title>Whole Genome Assembly and Annotation of Northern Wild Rice, Zizania palustris L., Supports a Whole Genome Duplication in the Zizania Genus.</title>
        <authorList>
            <person name="Haas M."/>
            <person name="Kono T."/>
            <person name="Macchietto M."/>
            <person name="Millas R."/>
            <person name="McGilp L."/>
            <person name="Shao M."/>
            <person name="Duquette J."/>
            <person name="Hirsch C.N."/>
            <person name="Kimball J."/>
        </authorList>
    </citation>
    <scope>NUCLEOTIDE SEQUENCE</scope>
    <source>
        <tissue evidence="2">Fresh leaf tissue</tissue>
    </source>
</reference>
<protein>
    <submittedName>
        <fullName evidence="2">Uncharacterized protein</fullName>
    </submittedName>
</protein>
<dbReference type="Proteomes" id="UP000729402">
    <property type="component" value="Unassembled WGS sequence"/>
</dbReference>
<evidence type="ECO:0000313" key="2">
    <source>
        <dbReference type="EMBL" id="KAG8064970.1"/>
    </source>
</evidence>
<feature type="compositionally biased region" description="Basic and acidic residues" evidence="1">
    <location>
        <begin position="50"/>
        <end position="69"/>
    </location>
</feature>
<organism evidence="2 3">
    <name type="scientific">Zizania palustris</name>
    <name type="common">Northern wild rice</name>
    <dbReference type="NCBI Taxonomy" id="103762"/>
    <lineage>
        <taxon>Eukaryota</taxon>
        <taxon>Viridiplantae</taxon>
        <taxon>Streptophyta</taxon>
        <taxon>Embryophyta</taxon>
        <taxon>Tracheophyta</taxon>
        <taxon>Spermatophyta</taxon>
        <taxon>Magnoliopsida</taxon>
        <taxon>Liliopsida</taxon>
        <taxon>Poales</taxon>
        <taxon>Poaceae</taxon>
        <taxon>BOP clade</taxon>
        <taxon>Oryzoideae</taxon>
        <taxon>Oryzeae</taxon>
        <taxon>Zizaniinae</taxon>
        <taxon>Zizania</taxon>
    </lineage>
</organism>
<reference evidence="2" key="2">
    <citation type="submission" date="2021-02" db="EMBL/GenBank/DDBJ databases">
        <authorList>
            <person name="Kimball J.A."/>
            <person name="Haas M.W."/>
            <person name="Macchietto M."/>
            <person name="Kono T."/>
            <person name="Duquette J."/>
            <person name="Shao M."/>
        </authorList>
    </citation>
    <scope>NUCLEOTIDE SEQUENCE</scope>
    <source>
        <tissue evidence="2">Fresh leaf tissue</tissue>
    </source>
</reference>
<proteinExistence type="predicted"/>
<evidence type="ECO:0000256" key="1">
    <source>
        <dbReference type="SAM" id="MobiDB-lite"/>
    </source>
</evidence>
<feature type="region of interest" description="Disordered" evidence="1">
    <location>
        <begin position="29"/>
        <end position="69"/>
    </location>
</feature>
<feature type="compositionally biased region" description="Polar residues" evidence="1">
    <location>
        <begin position="29"/>
        <end position="38"/>
    </location>
</feature>
<keyword evidence="3" id="KW-1185">Reference proteome</keyword>
<sequence length="69" mass="7650">MALPPPKPPAQSQMSSIYDHWSLVNSMQPLSRRTSSSFDGREALDDDSSLDMRESDGGLNQKDSKRLIA</sequence>
<comment type="caution">
    <text evidence="2">The sequence shown here is derived from an EMBL/GenBank/DDBJ whole genome shotgun (WGS) entry which is preliminary data.</text>
</comment>
<accession>A0A8J5RZA3</accession>
<name>A0A8J5RZA3_ZIZPA</name>
<dbReference type="AlphaFoldDB" id="A0A8J5RZA3"/>
<evidence type="ECO:0000313" key="3">
    <source>
        <dbReference type="Proteomes" id="UP000729402"/>
    </source>
</evidence>
<dbReference type="EMBL" id="JAAALK010000285">
    <property type="protein sequence ID" value="KAG8064970.1"/>
    <property type="molecule type" value="Genomic_DNA"/>
</dbReference>